<dbReference type="FunFam" id="1.20.5.1010:FF:000002">
    <property type="entry name" value="Transient receptor potential cation channel subfamily M member 7"/>
    <property type="match status" value="1"/>
</dbReference>
<keyword evidence="20" id="KW-0407">Ion channel</keyword>
<dbReference type="GO" id="GO:0005524">
    <property type="term" value="F:ATP binding"/>
    <property type="evidence" value="ECO:0007669"/>
    <property type="project" value="InterPro"/>
</dbReference>
<comment type="similarity">
    <text evidence="21">In the C-terminal section; belongs to the protein kinase superfamily. Alpha-type protein kinase family. ALPK subfamily.</text>
</comment>
<evidence type="ECO:0000256" key="14">
    <source>
        <dbReference type="ARBA" id="ARBA00022833"/>
    </source>
</evidence>
<evidence type="ECO:0000313" key="31">
    <source>
        <dbReference type="Proteomes" id="UP000472262"/>
    </source>
</evidence>
<evidence type="ECO:0000256" key="6">
    <source>
        <dbReference type="ARBA" id="ARBA00022527"/>
    </source>
</evidence>
<evidence type="ECO:0000256" key="1">
    <source>
        <dbReference type="ARBA" id="ARBA00004123"/>
    </source>
</evidence>
<dbReference type="InterPro" id="IPR032415">
    <property type="entry name" value="TRPM_tetra"/>
</dbReference>
<name>A0A672NSU4_SINGR</name>
<feature type="region of interest" description="Disordered" evidence="27">
    <location>
        <begin position="1685"/>
        <end position="1719"/>
    </location>
</feature>
<evidence type="ECO:0000256" key="19">
    <source>
        <dbReference type="ARBA" id="ARBA00023242"/>
    </source>
</evidence>
<evidence type="ECO:0000256" key="27">
    <source>
        <dbReference type="SAM" id="MobiDB-lite"/>
    </source>
</evidence>
<feature type="transmembrane region" description="Helical" evidence="28">
    <location>
        <begin position="727"/>
        <end position="745"/>
    </location>
</feature>
<keyword evidence="31" id="KW-1185">Reference proteome</keyword>
<protein>
    <recommendedName>
        <fullName evidence="3">non-specific serine/threonine protein kinase</fullName>
        <ecNumber evidence="3">2.7.11.1</ecNumber>
    </recommendedName>
</protein>
<dbReference type="PROSITE" id="PS51158">
    <property type="entry name" value="ALPHA_KINASE"/>
    <property type="match status" value="1"/>
</dbReference>
<evidence type="ECO:0000256" key="16">
    <source>
        <dbReference type="ARBA" id="ARBA00022989"/>
    </source>
</evidence>
<feature type="region of interest" description="Disordered" evidence="27">
    <location>
        <begin position="520"/>
        <end position="546"/>
    </location>
</feature>
<keyword evidence="11 28" id="KW-0812">Transmembrane</keyword>
<organism evidence="30 31">
    <name type="scientific">Sinocyclocheilus grahami</name>
    <name type="common">Dianchi golden-line fish</name>
    <name type="synonym">Barbus grahami</name>
    <dbReference type="NCBI Taxonomy" id="75366"/>
    <lineage>
        <taxon>Eukaryota</taxon>
        <taxon>Metazoa</taxon>
        <taxon>Chordata</taxon>
        <taxon>Craniata</taxon>
        <taxon>Vertebrata</taxon>
        <taxon>Euteleostomi</taxon>
        <taxon>Actinopterygii</taxon>
        <taxon>Neopterygii</taxon>
        <taxon>Teleostei</taxon>
        <taxon>Ostariophysi</taxon>
        <taxon>Cypriniformes</taxon>
        <taxon>Cyprinidae</taxon>
        <taxon>Cyprininae</taxon>
        <taxon>Sinocyclocheilus</taxon>
    </lineage>
</organism>
<dbReference type="Pfam" id="PF02816">
    <property type="entry name" value="Alpha_kinase"/>
    <property type="match status" value="1"/>
</dbReference>
<keyword evidence="9" id="KW-0107">Calcium channel</keyword>
<dbReference type="Ensembl" id="ENSSGRT00000058020.1">
    <property type="protein sequence ID" value="ENSSGRP00000054305.1"/>
    <property type="gene ID" value="ENSSGRG00000028244.1"/>
</dbReference>
<dbReference type="InterPro" id="IPR037162">
    <property type="entry name" value="TRPM_tetra_sf"/>
</dbReference>
<dbReference type="Gene3D" id="3.30.200.20">
    <property type="entry name" value="Phosphorylase Kinase, domain 1"/>
    <property type="match status" value="1"/>
</dbReference>
<feature type="transmembrane region" description="Helical" evidence="28">
    <location>
        <begin position="955"/>
        <end position="974"/>
    </location>
</feature>
<feature type="transmembrane region" description="Helical" evidence="28">
    <location>
        <begin position="914"/>
        <end position="934"/>
    </location>
</feature>
<dbReference type="EC" id="2.7.11.1" evidence="3"/>
<dbReference type="Pfam" id="PF00520">
    <property type="entry name" value="Ion_trans"/>
    <property type="match status" value="1"/>
</dbReference>
<dbReference type="GO" id="GO:0004674">
    <property type="term" value="F:protein serine/threonine kinase activity"/>
    <property type="evidence" value="ECO:0007669"/>
    <property type="project" value="UniProtKB-KW"/>
</dbReference>
<comment type="catalytic activity">
    <reaction evidence="26">
        <text>L-seryl-[protein] + ATP = O-phospho-L-seryl-[protein] + ADP + H(+)</text>
        <dbReference type="Rhea" id="RHEA:17989"/>
        <dbReference type="Rhea" id="RHEA-COMP:9863"/>
        <dbReference type="Rhea" id="RHEA-COMP:11604"/>
        <dbReference type="ChEBI" id="CHEBI:15378"/>
        <dbReference type="ChEBI" id="CHEBI:29999"/>
        <dbReference type="ChEBI" id="CHEBI:30616"/>
        <dbReference type="ChEBI" id="CHEBI:83421"/>
        <dbReference type="ChEBI" id="CHEBI:456216"/>
        <dbReference type="EC" id="2.7.11.1"/>
    </reaction>
</comment>
<evidence type="ECO:0000256" key="24">
    <source>
        <dbReference type="ARBA" id="ARBA00036634"/>
    </source>
</evidence>
<gene>
    <name evidence="30" type="primary">trpm7</name>
</gene>
<evidence type="ECO:0000256" key="4">
    <source>
        <dbReference type="ARBA" id="ARBA00022448"/>
    </source>
</evidence>
<comment type="catalytic activity">
    <reaction evidence="23">
        <text>Zn(2+)(in) = Zn(2+)(out)</text>
        <dbReference type="Rhea" id="RHEA:29351"/>
        <dbReference type="ChEBI" id="CHEBI:29105"/>
    </reaction>
</comment>
<dbReference type="Gene3D" id="3.20.200.10">
    <property type="entry name" value="MHCK/EF2 kinase"/>
    <property type="match status" value="1"/>
</dbReference>
<keyword evidence="16 28" id="KW-1133">Transmembrane helix</keyword>
<evidence type="ECO:0000256" key="12">
    <source>
        <dbReference type="ARBA" id="ARBA00022723"/>
    </source>
</evidence>
<dbReference type="GO" id="GO:0051262">
    <property type="term" value="P:protein tetramerization"/>
    <property type="evidence" value="ECO:0007669"/>
    <property type="project" value="InterPro"/>
</dbReference>
<dbReference type="InterPro" id="IPR005821">
    <property type="entry name" value="Ion_trans_dom"/>
</dbReference>
<keyword evidence="4" id="KW-0813">Transport</keyword>
<keyword evidence="6" id="KW-0723">Serine/threonine-protein kinase</keyword>
<evidence type="ECO:0000256" key="21">
    <source>
        <dbReference type="ARBA" id="ARBA00025760"/>
    </source>
</evidence>
<dbReference type="Pfam" id="PF16519">
    <property type="entry name" value="TRPM_tetra"/>
    <property type="match status" value="1"/>
</dbReference>
<comment type="catalytic activity">
    <reaction evidence="25">
        <text>L-threonyl-[protein] + ATP = O-phospho-L-threonyl-[protein] + ADP + H(+)</text>
        <dbReference type="Rhea" id="RHEA:46608"/>
        <dbReference type="Rhea" id="RHEA-COMP:11060"/>
        <dbReference type="Rhea" id="RHEA-COMP:11605"/>
        <dbReference type="ChEBI" id="CHEBI:15378"/>
        <dbReference type="ChEBI" id="CHEBI:30013"/>
        <dbReference type="ChEBI" id="CHEBI:30616"/>
        <dbReference type="ChEBI" id="CHEBI:61977"/>
        <dbReference type="ChEBI" id="CHEBI:456216"/>
        <dbReference type="EC" id="2.7.11.1"/>
    </reaction>
</comment>
<comment type="catalytic activity">
    <reaction evidence="22">
        <text>Mg(2+)(in) = Mg(2+)(out)</text>
        <dbReference type="Rhea" id="RHEA:29827"/>
        <dbReference type="ChEBI" id="CHEBI:18420"/>
    </reaction>
</comment>
<evidence type="ECO:0000256" key="9">
    <source>
        <dbReference type="ARBA" id="ARBA00022673"/>
    </source>
</evidence>
<feature type="region of interest" description="Disordered" evidence="27">
    <location>
        <begin position="1329"/>
        <end position="1358"/>
    </location>
</feature>
<dbReference type="InterPro" id="IPR057366">
    <property type="entry name" value="TRPM-like"/>
</dbReference>
<dbReference type="InParanoid" id="A0A672NSU4"/>
<dbReference type="SUPFAM" id="SSF56112">
    <property type="entry name" value="Protein kinase-like (PK-like)"/>
    <property type="match status" value="1"/>
</dbReference>
<evidence type="ECO:0000256" key="28">
    <source>
        <dbReference type="SAM" id="Phobius"/>
    </source>
</evidence>
<comment type="subcellular location">
    <subcellularLocation>
        <location evidence="2">Cell membrane</location>
        <topology evidence="2">Multi-pass membrane protein</topology>
    </subcellularLocation>
    <subcellularLocation>
        <location evidence="1">Nucleus</location>
    </subcellularLocation>
</comment>
<dbReference type="GO" id="GO:0005634">
    <property type="term" value="C:nucleus"/>
    <property type="evidence" value="ECO:0007669"/>
    <property type="project" value="UniProtKB-SubCell"/>
</dbReference>
<dbReference type="GO" id="GO:0046872">
    <property type="term" value="F:metal ion binding"/>
    <property type="evidence" value="ECO:0007669"/>
    <property type="project" value="UniProtKB-KW"/>
</dbReference>
<evidence type="ECO:0000256" key="11">
    <source>
        <dbReference type="ARBA" id="ARBA00022692"/>
    </source>
</evidence>
<dbReference type="OMA" id="SHESXID"/>
<evidence type="ECO:0000256" key="25">
    <source>
        <dbReference type="ARBA" id="ARBA00047899"/>
    </source>
</evidence>
<feature type="transmembrane region" description="Helical" evidence="28">
    <location>
        <begin position="1038"/>
        <end position="1060"/>
    </location>
</feature>
<dbReference type="InterPro" id="IPR011009">
    <property type="entry name" value="Kinase-like_dom_sf"/>
</dbReference>
<dbReference type="Proteomes" id="UP000472262">
    <property type="component" value="Unassembled WGS sequence"/>
</dbReference>
<evidence type="ECO:0000256" key="17">
    <source>
        <dbReference type="ARBA" id="ARBA00023065"/>
    </source>
</evidence>
<reference evidence="30" key="1">
    <citation type="submission" date="2025-08" db="UniProtKB">
        <authorList>
            <consortium name="Ensembl"/>
        </authorList>
    </citation>
    <scope>IDENTIFICATION</scope>
</reference>
<keyword evidence="17" id="KW-0406">Ion transport</keyword>
<evidence type="ECO:0000256" key="18">
    <source>
        <dbReference type="ARBA" id="ARBA00023136"/>
    </source>
</evidence>
<proteinExistence type="inferred from homology"/>
<dbReference type="InterPro" id="IPR050927">
    <property type="entry name" value="TRPM"/>
</dbReference>
<reference evidence="30" key="2">
    <citation type="submission" date="2025-09" db="UniProtKB">
        <authorList>
            <consortium name="Ensembl"/>
        </authorList>
    </citation>
    <scope>IDENTIFICATION</scope>
</reference>
<dbReference type="InterPro" id="IPR041491">
    <property type="entry name" value="TRPM_SLOG"/>
</dbReference>
<keyword evidence="14" id="KW-0862">Zinc</keyword>
<dbReference type="GO" id="GO:0055080">
    <property type="term" value="P:monoatomic cation homeostasis"/>
    <property type="evidence" value="ECO:0007669"/>
    <property type="project" value="TreeGrafter"/>
</dbReference>
<dbReference type="GO" id="GO:0005886">
    <property type="term" value="C:plasma membrane"/>
    <property type="evidence" value="ECO:0007669"/>
    <property type="project" value="UniProtKB-SubCell"/>
</dbReference>
<evidence type="ECO:0000313" key="30">
    <source>
        <dbReference type="Ensembl" id="ENSSGRP00000054305.1"/>
    </source>
</evidence>
<evidence type="ECO:0000256" key="10">
    <source>
        <dbReference type="ARBA" id="ARBA00022679"/>
    </source>
</evidence>
<dbReference type="Pfam" id="PF25508">
    <property type="entry name" value="TRPM2"/>
    <property type="match status" value="1"/>
</dbReference>
<evidence type="ECO:0000256" key="22">
    <source>
        <dbReference type="ARBA" id="ARBA00034269"/>
    </source>
</evidence>
<keyword evidence="7" id="KW-0597">Phosphoprotein</keyword>
<keyword evidence="5" id="KW-1003">Cell membrane</keyword>
<evidence type="ECO:0000256" key="7">
    <source>
        <dbReference type="ARBA" id="ARBA00022553"/>
    </source>
</evidence>
<feature type="compositionally biased region" description="Polar residues" evidence="27">
    <location>
        <begin position="526"/>
        <end position="537"/>
    </location>
</feature>
<evidence type="ECO:0000256" key="26">
    <source>
        <dbReference type="ARBA" id="ARBA00048679"/>
    </source>
</evidence>
<dbReference type="InterPro" id="IPR004166">
    <property type="entry name" value="a-kinase_dom"/>
</dbReference>
<keyword evidence="19" id="KW-0539">Nucleus</keyword>
<comment type="catalytic activity">
    <reaction evidence="24">
        <text>Ca(2+)(in) = Ca(2+)(out)</text>
        <dbReference type="Rhea" id="RHEA:29671"/>
        <dbReference type="ChEBI" id="CHEBI:29108"/>
    </reaction>
</comment>
<evidence type="ECO:0000256" key="20">
    <source>
        <dbReference type="ARBA" id="ARBA00023303"/>
    </source>
</evidence>
<dbReference type="Pfam" id="PF18139">
    <property type="entry name" value="LSDAT_euk"/>
    <property type="match status" value="1"/>
</dbReference>
<evidence type="ECO:0000256" key="15">
    <source>
        <dbReference type="ARBA" id="ARBA00022837"/>
    </source>
</evidence>
<keyword evidence="12" id="KW-0479">Metal-binding</keyword>
<keyword evidence="13" id="KW-0418">Kinase</keyword>
<evidence type="ECO:0000256" key="23">
    <source>
        <dbReference type="ARBA" id="ARBA00034634"/>
    </source>
</evidence>
<keyword evidence="18 28" id="KW-0472">Membrane</keyword>
<evidence type="ECO:0000256" key="3">
    <source>
        <dbReference type="ARBA" id="ARBA00012513"/>
    </source>
</evidence>
<feature type="transmembrane region" description="Helical" evidence="28">
    <location>
        <begin position="812"/>
        <end position="840"/>
    </location>
</feature>
<dbReference type="PANTHER" id="PTHR13800:SF8">
    <property type="entry name" value="TRANSIENT RECEPTOR POTENTIAL CATION CHANNEL SUBFAMILY M MEMBER 7"/>
    <property type="match status" value="1"/>
</dbReference>
<evidence type="ECO:0000256" key="13">
    <source>
        <dbReference type="ARBA" id="ARBA00022777"/>
    </source>
</evidence>
<keyword evidence="8" id="KW-0109">Calcium transport</keyword>
<dbReference type="PANTHER" id="PTHR13800">
    <property type="entry name" value="TRANSIENT RECEPTOR POTENTIAL CATION CHANNEL, SUBFAMILY M, MEMBER 6"/>
    <property type="match status" value="1"/>
</dbReference>
<accession>A0A672NSU4</accession>
<evidence type="ECO:0000256" key="2">
    <source>
        <dbReference type="ARBA" id="ARBA00004651"/>
    </source>
</evidence>
<sequence length="1719" mass="195083">ILPVSKDPHRCLPGCQICQQLVRCCCGRLVRQHVGFTATLAVKYSDVRLTEGELPDLEQWSVEKHTEESPTDAYGVINFQGGSHSYRAKYVRLSYDSRPEAILRLMLKEWQMELPKIVISVHGGIQNFDLHPRIKQVVGKGLIKAAVTTGAWILTGGVNTGVAKHVGDALKEHMSRSARKICTVGIAPWGVIENRNDLIGRDVVAPYQTLLNPLSKLNVLNNFHSHFVLVDNGTVGKYGAEVKLRRELEKHINLQRIHARIGQGVPVVALIFEGGPNVILTVLEYLQESPPVPVVVCEGTGRAADILAYVHKALPDGVEADIITTIKKTFNFSQSDALHLFQTLMECMKNKELITVFPVGSEDHQDIDVAILKALLKGTNASAFDQLVLTLAWDRVDIAKDHVFVYGQQLLVGSLEQAMLDALVMDRVEFVKLLIENGVSMHRFLTITRLEELYNTKQTPTNPTLYHLVRDVKQGNLPPNYKITLIDVGLVIEYLMGGTYRCNYTRKRFRIIYNNLHGNSRRSGRHTASSSHESFSIQADKKEKTRHNHFINTAQPYKSRLDSVSEQQKKKSKEEVGFIDDPETRRFPYPFNELLVWAVLMKRQKMSLFFWQHGEESMAKALVACKLLRSMGYEAKKSDVVDDTSEELKEYSNEFGTLAVDLLEQSFRQDETMAMKLLTYELKNWSNSTCLKLAVSSRLRPFVAHTCTQMLLSDMWMGRLNMRKNSWYKVILSILVPPAILLLEYKTKAEMSHIPQSQDAHQSMEDSEHYLQNPDDIQMDVFKEVRMNENTDVKNETEVHVRSRRLPITRKFYAFYHAPIVKFWFNTLFYIGFLMLYSYVVLVRMEPFPSPQEWVVILCIFTLAVEKIREMFMSEGGKISQKIKVWFSDYFNVSDFLALLMFFVGFGLRFGSGSVFIAGRTVYCLNIIFWYVRLLDILEVNQQAGPYVMMIGKMVANMFYIVVIMAVVLLSFGVPRKAILYPNEDPSWSLAKDVVFQPYWMMYGEVYAYEIDVCANSSEAHVKDLCRTGVWLTPVLQAIYLFVQYILMVNLLIAFFNNVYMQVKSISNLVWKYQRYHFVMAYHDKPVLPPPLILLSHATSVLSSICRKRKKDSSAYGPKLFLTEEDQKKLHDFEEQCVETYFHEKDDQFHSGSEERIRLTSDRVETMCVQLKEVGNKVNFIKRSLHTLDSQIGHLQDLSALTVDTLKALTAQRASEASKVHNQITRELSLSKNLGPDVTGHSSALVRCSVGFLPPAASIAESLFGGGAGGGSLRHSPQLRRRGRSVLQDTGPRSLATFFVSTPSQLTVSQTHTEPAHVAVEFGAFVGHKDDPEGQRSFPKEGAVSSRQSSPSRKTRDVGHMRTVNSYAGFTEFDRNPTFLHPESTLGKQERTRVSLEDVSCYEDLLLGKSAQSTAIVSPFKPMESYQYSAVERNNLMRLSQSIPFTPVPPRGEPVTVYRLEESSPNTINNSMSSWTQRGLCAKIEFLSKEEMGGGLRRALKVLCTWSEYDMLKPGHLYIVKSFLPEVVNTWQSIYREDTVLHLCLRVRSHTGCSPATGVCLCRFLEVFLLYCHSAGQWFAIEECITGDFRKFNNNNGDEIVPTNLLEETMLAFSHWTYEYTRGELLVLDLQGLCLTQISSSAFQQSYDMIFGPANLGDDAIRNFRSKHHCNSCCRKLKLPDLKQNDYTPDKLMPSEGPSHSPPAGGATKEPRPSMRLML</sequence>
<dbReference type="Gene3D" id="1.20.5.1010">
    <property type="entry name" value="TRPM, tetramerisation domain"/>
    <property type="match status" value="1"/>
</dbReference>
<keyword evidence="15" id="KW-0106">Calcium</keyword>
<evidence type="ECO:0000259" key="29">
    <source>
        <dbReference type="PROSITE" id="PS51158"/>
    </source>
</evidence>
<dbReference type="SMART" id="SM00811">
    <property type="entry name" value="Alpha_kinase"/>
    <property type="match status" value="1"/>
</dbReference>
<feature type="transmembrane region" description="Helical" evidence="28">
    <location>
        <begin position="890"/>
        <end position="908"/>
    </location>
</feature>
<evidence type="ECO:0000256" key="5">
    <source>
        <dbReference type="ARBA" id="ARBA00022475"/>
    </source>
</evidence>
<feature type="domain" description="Alpha-type protein kinase" evidence="29">
    <location>
        <begin position="1467"/>
        <end position="1682"/>
    </location>
</feature>
<dbReference type="GO" id="GO:0005262">
    <property type="term" value="F:calcium channel activity"/>
    <property type="evidence" value="ECO:0007669"/>
    <property type="project" value="UniProtKB-KW"/>
</dbReference>
<evidence type="ECO:0000256" key="8">
    <source>
        <dbReference type="ARBA" id="ARBA00022568"/>
    </source>
</evidence>
<keyword evidence="10" id="KW-0808">Transferase</keyword>